<evidence type="ECO:0000313" key="2">
    <source>
        <dbReference type="EMBL" id="MFC5641714.1"/>
    </source>
</evidence>
<keyword evidence="3" id="KW-1185">Reference proteome</keyword>
<organism evidence="2 3">
    <name type="scientific">Kitasatospora cinereorecta</name>
    <dbReference type="NCBI Taxonomy" id="285560"/>
    <lineage>
        <taxon>Bacteria</taxon>
        <taxon>Bacillati</taxon>
        <taxon>Actinomycetota</taxon>
        <taxon>Actinomycetes</taxon>
        <taxon>Kitasatosporales</taxon>
        <taxon>Streptomycetaceae</taxon>
        <taxon>Kitasatospora</taxon>
    </lineage>
</organism>
<sequence>MQLADGDGCALVEGLAVGWVVVGAVAVSVGWAADAVAEAEALGLALADRLGFAGALLLAVLAEGSGRAVETVGAGGIAGALLGADAVGVSLPWAVVTASTPAPPSTSPAAVKTATRRPDRARRRVDRAGTAGSGAVAGGAGGAGGAEGNSGAGAAYAGAAGAGAS</sequence>
<feature type="compositionally biased region" description="Gly residues" evidence="1">
    <location>
        <begin position="131"/>
        <end position="148"/>
    </location>
</feature>
<protein>
    <submittedName>
        <fullName evidence="2">Uncharacterized protein</fullName>
    </submittedName>
</protein>
<proteinExistence type="predicted"/>
<reference evidence="3" key="1">
    <citation type="journal article" date="2019" name="Int. J. Syst. Evol. Microbiol.">
        <title>The Global Catalogue of Microorganisms (GCM) 10K type strain sequencing project: providing services to taxonomists for standard genome sequencing and annotation.</title>
        <authorList>
            <consortium name="The Broad Institute Genomics Platform"/>
            <consortium name="The Broad Institute Genome Sequencing Center for Infectious Disease"/>
            <person name="Wu L."/>
            <person name="Ma J."/>
        </authorList>
    </citation>
    <scope>NUCLEOTIDE SEQUENCE [LARGE SCALE GENOMIC DNA]</scope>
    <source>
        <strain evidence="3">CGMCC 4.1622</strain>
    </source>
</reference>
<gene>
    <name evidence="2" type="ORF">ACFPZF_10145</name>
</gene>
<accession>A0ABW0V9S5</accession>
<dbReference type="EMBL" id="JBHSOC010000013">
    <property type="protein sequence ID" value="MFC5641714.1"/>
    <property type="molecule type" value="Genomic_DNA"/>
</dbReference>
<dbReference type="Proteomes" id="UP001596066">
    <property type="component" value="Unassembled WGS sequence"/>
</dbReference>
<evidence type="ECO:0000313" key="3">
    <source>
        <dbReference type="Proteomes" id="UP001596066"/>
    </source>
</evidence>
<name>A0ABW0V9S5_9ACTN</name>
<feature type="region of interest" description="Disordered" evidence="1">
    <location>
        <begin position="98"/>
        <end position="148"/>
    </location>
</feature>
<comment type="caution">
    <text evidence="2">The sequence shown here is derived from an EMBL/GenBank/DDBJ whole genome shotgun (WGS) entry which is preliminary data.</text>
</comment>
<evidence type="ECO:0000256" key="1">
    <source>
        <dbReference type="SAM" id="MobiDB-lite"/>
    </source>
</evidence>